<protein>
    <submittedName>
        <fullName evidence="1">Uncharacterized protein</fullName>
    </submittedName>
</protein>
<accession>A0A238BWM5</accession>
<dbReference type="Proteomes" id="UP000242913">
    <property type="component" value="Unassembled WGS sequence"/>
</dbReference>
<dbReference type="AlphaFoldDB" id="A0A238BWM5"/>
<dbReference type="OrthoDB" id="10388936at2759"/>
<name>A0A238BWM5_9BILA</name>
<keyword evidence="2" id="KW-1185">Reference proteome</keyword>
<gene>
    <name evidence="1" type="ORF">X798_04065</name>
</gene>
<evidence type="ECO:0000313" key="1">
    <source>
        <dbReference type="EMBL" id="OZC08978.1"/>
    </source>
</evidence>
<sequence length="83" mass="9463">MRVTSLENCLSFCQRCAALVHYPDNTCIIFNKLDRNVLSSFGATCCFVVENQQEMECNRCDGNQLDQGMVFGIPREKKKYDTA</sequence>
<reference evidence="1 2" key="1">
    <citation type="submission" date="2015-12" db="EMBL/GenBank/DDBJ databases">
        <title>Draft genome of the nematode, Onchocerca flexuosa.</title>
        <authorList>
            <person name="Mitreva M."/>
        </authorList>
    </citation>
    <scope>NUCLEOTIDE SEQUENCE [LARGE SCALE GENOMIC DNA]</scope>
    <source>
        <strain evidence="1">Red Deer</strain>
    </source>
</reference>
<proteinExistence type="predicted"/>
<evidence type="ECO:0000313" key="2">
    <source>
        <dbReference type="Proteomes" id="UP000242913"/>
    </source>
</evidence>
<dbReference type="EMBL" id="KZ269999">
    <property type="protein sequence ID" value="OZC08978.1"/>
    <property type="molecule type" value="Genomic_DNA"/>
</dbReference>
<organism evidence="1 2">
    <name type="scientific">Onchocerca flexuosa</name>
    <dbReference type="NCBI Taxonomy" id="387005"/>
    <lineage>
        <taxon>Eukaryota</taxon>
        <taxon>Metazoa</taxon>
        <taxon>Ecdysozoa</taxon>
        <taxon>Nematoda</taxon>
        <taxon>Chromadorea</taxon>
        <taxon>Rhabditida</taxon>
        <taxon>Spirurina</taxon>
        <taxon>Spiruromorpha</taxon>
        <taxon>Filarioidea</taxon>
        <taxon>Onchocercidae</taxon>
        <taxon>Onchocerca</taxon>
    </lineage>
</organism>